<organism evidence="2 3">
    <name type="scientific">Prosthecochloris ethylica</name>
    <dbReference type="NCBI Taxonomy" id="2743976"/>
    <lineage>
        <taxon>Bacteria</taxon>
        <taxon>Pseudomonadati</taxon>
        <taxon>Chlorobiota</taxon>
        <taxon>Chlorobiia</taxon>
        <taxon>Chlorobiales</taxon>
        <taxon>Chlorobiaceae</taxon>
        <taxon>Prosthecochloris</taxon>
    </lineage>
</organism>
<protein>
    <recommendedName>
        <fullName evidence="4">MarR family transcriptional regulator</fullName>
    </recommendedName>
</protein>
<comment type="caution">
    <text evidence="2">The sequence shown here is derived from an EMBL/GenBank/DDBJ whole genome shotgun (WGS) entry which is preliminary data.</text>
</comment>
<evidence type="ECO:0008006" key="4">
    <source>
        <dbReference type="Google" id="ProtNLM"/>
    </source>
</evidence>
<dbReference type="Proteomes" id="UP000619838">
    <property type="component" value="Unassembled WGS sequence"/>
</dbReference>
<name>A0ABR9XSP2_9CHLB</name>
<reference evidence="2 3" key="1">
    <citation type="journal article" date="2020" name="Microorganisms">
        <title>Simultaneous Genome Sequencing of Prosthecochloris ethylica and Desulfuromonas acetoxidans within a Syntrophic Mixture Reveals Unique Pili and Protein Interactions.</title>
        <authorList>
            <person name="Kyndt J.A."/>
            <person name="Van Beeumen J.J."/>
            <person name="Meyer T.E."/>
        </authorList>
    </citation>
    <scope>NUCLEOTIDE SEQUENCE [LARGE SCALE GENOMIC DNA]</scope>
    <source>
        <strain evidence="2 3">N3</strain>
    </source>
</reference>
<keyword evidence="3" id="KW-1185">Reference proteome</keyword>
<evidence type="ECO:0000313" key="2">
    <source>
        <dbReference type="EMBL" id="MBF0636973.1"/>
    </source>
</evidence>
<evidence type="ECO:0000313" key="3">
    <source>
        <dbReference type="Proteomes" id="UP000619838"/>
    </source>
</evidence>
<sequence length="409" mass="45474">MAASGQSPSVRSPDDAPLWQFVPLSDFEVPSKPVLQSARGRLDALYELVRLRPRVQEKPVKTEDELGHISEAELQRLVPEPDWKEAASALDGLLRSRDRERSSATMTLVVGPPYGGMREILNAFASLRSVPVVEPPSRFGVLEKDETWLHQLRKQKPRWVFPALEATFVRHPAGLWLARQLLGEARNGSFGHVVIGCDSWSWELISRFTRGLVGHVHVLQAFGPEEFSVLFRRLAESGRRRRPRFRQSDNGNDILPSPEGEEGGSEKSGYLQQLAGRSRGNIGIARVLWKTGMQVEPEEGSQQDDEKGSALHRTIWVRPLDKLSLPSVPSSAEIDVTLVLHGLLVHNGISTELLAEALPLSLQKVAGLLYWLGDEGLAVDEGGRWRVSPLGYPAVRSHLQTRGFLVDQC</sequence>
<accession>A0ABR9XSP2</accession>
<dbReference type="EMBL" id="JADGII010000010">
    <property type="protein sequence ID" value="MBF0636973.1"/>
    <property type="molecule type" value="Genomic_DNA"/>
</dbReference>
<proteinExistence type="predicted"/>
<feature type="region of interest" description="Disordered" evidence="1">
    <location>
        <begin position="241"/>
        <end position="268"/>
    </location>
</feature>
<gene>
    <name evidence="2" type="ORF">INT08_07290</name>
</gene>
<dbReference type="RefSeq" id="WP_175187356.1">
    <property type="nucleotide sequence ID" value="NZ_JABVZQ010000007.1"/>
</dbReference>
<evidence type="ECO:0000256" key="1">
    <source>
        <dbReference type="SAM" id="MobiDB-lite"/>
    </source>
</evidence>